<comment type="caution">
    <text evidence="1">The sequence shown here is derived from an EMBL/GenBank/DDBJ whole genome shotgun (WGS) entry which is preliminary data.</text>
</comment>
<keyword evidence="2" id="KW-1185">Reference proteome</keyword>
<gene>
    <name evidence="1" type="ORF">EVOR1521_LOCUS23189</name>
</gene>
<organism evidence="1 2">
    <name type="scientific">Effrenium voratum</name>
    <dbReference type="NCBI Taxonomy" id="2562239"/>
    <lineage>
        <taxon>Eukaryota</taxon>
        <taxon>Sar</taxon>
        <taxon>Alveolata</taxon>
        <taxon>Dinophyceae</taxon>
        <taxon>Suessiales</taxon>
        <taxon>Symbiodiniaceae</taxon>
        <taxon>Effrenium</taxon>
    </lineage>
</organism>
<name>A0AA36NA39_9DINO</name>
<proteinExistence type="predicted"/>
<sequence length="448" mass="49168">MATKSFLELTNFFSLEKARAVIASDIKLDDALCLWFFLMRNFARPASHTVQLDVYVTGIQDSAAAVCMAEHLYTSALEAAKATGRSLCQLSFRALASRSRARAVRHEEDTYAPYRATESGFPQADERRLQFWQDLPKEARSADLVGVIAQFLSHEVIAGGISIREDVLDLLVPSHGGILIFQSGFNTRVPDALEEALWQSLSQKVQQAGAKILFISNGFSFNKDSGKSGTAQPDAAFMKKLMEQQGQLWTHLRDAGLKESTRFAVDQMAKWLSASAPGVDFARLGAIEEINKRAGIPKGSEQEVSKFLFQHFLDTQKEAEGENPVIAVCRDLHTVVKEACGEGMAVAWPNEIPATAYCGVTAPHAEDYLGRSLANLEKFGRTFECTDGQHFVTLLQSEVPLLKPCQLVPGAMPRFTDAAADCATWAATGADVPQSLLWMANAVLPWDF</sequence>
<protein>
    <submittedName>
        <fullName evidence="1">Uncharacterized protein</fullName>
    </submittedName>
</protein>
<evidence type="ECO:0000313" key="1">
    <source>
        <dbReference type="EMBL" id="CAJ1399697.1"/>
    </source>
</evidence>
<accession>A0AA36NA39</accession>
<evidence type="ECO:0000313" key="2">
    <source>
        <dbReference type="Proteomes" id="UP001178507"/>
    </source>
</evidence>
<dbReference type="Proteomes" id="UP001178507">
    <property type="component" value="Unassembled WGS sequence"/>
</dbReference>
<dbReference type="EMBL" id="CAUJNA010003344">
    <property type="protein sequence ID" value="CAJ1399697.1"/>
    <property type="molecule type" value="Genomic_DNA"/>
</dbReference>
<reference evidence="1" key="1">
    <citation type="submission" date="2023-08" db="EMBL/GenBank/DDBJ databases">
        <authorList>
            <person name="Chen Y."/>
            <person name="Shah S."/>
            <person name="Dougan E. K."/>
            <person name="Thang M."/>
            <person name="Chan C."/>
        </authorList>
    </citation>
    <scope>NUCLEOTIDE SEQUENCE</scope>
</reference>
<dbReference type="AlphaFoldDB" id="A0AA36NA39"/>